<proteinExistence type="inferred from homology"/>
<keyword evidence="2" id="KW-0645">Protease</keyword>
<keyword evidence="16" id="KW-0812">Transmembrane</keyword>
<dbReference type="SMART" id="SM00235">
    <property type="entry name" value="ZnMc"/>
    <property type="match status" value="1"/>
</dbReference>
<sequence>MVSSRKLTQQEIKKRVDFHGQMFGTVYGLIWMTVTASLFISTGHPASAPMPDQYTRGLDWLSRYGYLPPPDPRTSKLQTKDGVERAIREMQRFGGLEETGRLDTDTLNLMQMPRCSLPDIVGSEDMLKRKRRRKRYALSGLRWDRTDLTWSVHSYPNPSLSTSVSRPEVVEWILTLAFKAWSDAAPLSFQQLSVSDREGKGPIGDIRVSFTHSLHDDGYPFDGKGGTLAHAFFPGKDDVAGDTHFDDDEYWSYGGDSSSTDLFTVAVHEFGHALGLSHSSSDPSIMRPYYQGAVKDISSYNLPLDDRMAIQELYGRKESKPTVHPGGSGSTPSHPRLPSTPPPRPTKHSDRSFQNRCEGGFDAVANIRGEVFFFKGPHFWRMQRTGYLVSFNPALIRNFWMGLPPETNKIDAVYERKSDSCIIFFIGAQYWVFKDTVALPGYPRPLAEWGMRTKDGGIVERVEAAFVWAHNGKTYLFSVGEFWRFDEGRKEEGRKPEGGYPKDAALWRGVPTDPDDIISWGEGDAYFFKDNLYWVLKRGGLDQDNVTPKSIAVDWLRCPQVSMPTPHLPANPHPKGKDCSCDLSRASARPICSWLILLSVMVVFTRFVLN</sequence>
<dbReference type="GO" id="GO:0006508">
    <property type="term" value="P:proteolysis"/>
    <property type="evidence" value="ECO:0007669"/>
    <property type="project" value="UniProtKB-KW"/>
</dbReference>
<comment type="caution">
    <text evidence="18">The sequence shown here is derived from an EMBL/GenBank/DDBJ whole genome shotgun (WGS) entry which is preliminary data.</text>
</comment>
<dbReference type="PIRSF" id="PIRSF001191">
    <property type="entry name" value="Peptidase_M10A_matrix"/>
    <property type="match status" value="1"/>
</dbReference>
<feature type="repeat" description="Hemopexin" evidence="14">
    <location>
        <begin position="358"/>
        <end position="403"/>
    </location>
</feature>
<evidence type="ECO:0000256" key="12">
    <source>
        <dbReference type="PIRSR" id="PIRSR621190-2"/>
    </source>
</evidence>
<evidence type="ECO:0000256" key="6">
    <source>
        <dbReference type="ARBA" id="ARBA00022833"/>
    </source>
</evidence>
<evidence type="ECO:0000256" key="1">
    <source>
        <dbReference type="ARBA" id="ARBA00010370"/>
    </source>
</evidence>
<keyword evidence="6 11" id="KW-0862">Zinc</keyword>
<dbReference type="FunFam" id="2.110.10.10:FF:000018">
    <property type="entry name" value="Matrix metallopeptidase 25b"/>
    <property type="match status" value="1"/>
</dbReference>
<feature type="modified residue" description="Phosphotyrosine; by PKDCC" evidence="13">
    <location>
        <position position="442"/>
    </location>
</feature>
<feature type="repeat" description="Hemopexin" evidence="14">
    <location>
        <begin position="407"/>
        <end position="453"/>
    </location>
</feature>
<keyword evidence="5" id="KW-0378">Hydrolase</keyword>
<dbReference type="SUPFAM" id="SSF50923">
    <property type="entry name" value="Hemopexin-like domain"/>
    <property type="match status" value="1"/>
</dbReference>
<feature type="binding site" description="in inhibited form" evidence="12">
    <location>
        <position position="115"/>
    </location>
    <ligand>
        <name>Zn(2+)</name>
        <dbReference type="ChEBI" id="CHEBI:29105"/>
        <label>2</label>
        <note>catalytic</note>
    </ligand>
</feature>
<dbReference type="SUPFAM" id="SSF47090">
    <property type="entry name" value="PGBD-like"/>
    <property type="match status" value="1"/>
</dbReference>
<dbReference type="GO" id="GO:0008270">
    <property type="term" value="F:zinc ion binding"/>
    <property type="evidence" value="ECO:0007669"/>
    <property type="project" value="InterPro"/>
</dbReference>
<evidence type="ECO:0000256" key="11">
    <source>
        <dbReference type="PIRSR" id="PIRSR001191-2"/>
    </source>
</evidence>
<dbReference type="InterPro" id="IPR018487">
    <property type="entry name" value="Hemopexin-like_repeat"/>
</dbReference>
<feature type="domain" description="Peptidase metallopeptidase" evidence="17">
    <location>
        <begin position="139"/>
        <end position="316"/>
    </location>
</feature>
<dbReference type="Gene3D" id="3.40.390.10">
    <property type="entry name" value="Collagenase (Catalytic Domain)"/>
    <property type="match status" value="1"/>
</dbReference>
<dbReference type="PROSITE" id="PS51642">
    <property type="entry name" value="HEMOPEXIN_2"/>
    <property type="match status" value="4"/>
</dbReference>
<evidence type="ECO:0000256" key="4">
    <source>
        <dbReference type="ARBA" id="ARBA00022737"/>
    </source>
</evidence>
<keyword evidence="9" id="KW-0865">Zymogen</keyword>
<dbReference type="GO" id="GO:0030574">
    <property type="term" value="P:collagen catabolic process"/>
    <property type="evidence" value="ECO:0007669"/>
    <property type="project" value="TreeGrafter"/>
</dbReference>
<feature type="binding site" evidence="12">
    <location>
        <position position="249"/>
    </location>
    <ligand>
        <name>Ca(2+)</name>
        <dbReference type="ChEBI" id="CHEBI:29108"/>
        <label>3</label>
    </ligand>
</feature>
<evidence type="ECO:0000256" key="15">
    <source>
        <dbReference type="SAM" id="MobiDB-lite"/>
    </source>
</evidence>
<feature type="binding site" evidence="12">
    <location>
        <position position="515"/>
    </location>
    <ligand>
        <name>Ca(2+)</name>
        <dbReference type="ChEBI" id="CHEBI:29108"/>
        <label>4</label>
    </ligand>
</feature>
<dbReference type="InterPro" id="IPR021190">
    <property type="entry name" value="Pept_M10A"/>
</dbReference>
<dbReference type="PRINTS" id="PR00138">
    <property type="entry name" value="MATRIXIN"/>
</dbReference>
<dbReference type="FunFam" id="3.40.390.10:FF:000070">
    <property type="entry name" value="Matrix metallopeptidase 25b"/>
    <property type="match status" value="1"/>
</dbReference>
<dbReference type="PANTHER" id="PTHR10201">
    <property type="entry name" value="MATRIX METALLOPROTEINASE"/>
    <property type="match status" value="1"/>
</dbReference>
<dbReference type="GO" id="GO:0031012">
    <property type="term" value="C:extracellular matrix"/>
    <property type="evidence" value="ECO:0007669"/>
    <property type="project" value="InterPro"/>
</dbReference>
<feature type="region of interest" description="Disordered" evidence="15">
    <location>
        <begin position="317"/>
        <end position="353"/>
    </location>
</feature>
<feature type="active site" evidence="10">
    <location>
        <position position="269"/>
    </location>
</feature>
<feature type="binding site" evidence="12">
    <location>
        <position position="230"/>
    </location>
    <ligand>
        <name>Zn(2+)</name>
        <dbReference type="ChEBI" id="CHEBI:29105"/>
        <label>1</label>
    </ligand>
</feature>
<feature type="binding site" evidence="12">
    <location>
        <position position="362"/>
    </location>
    <ligand>
        <name>Ca(2+)</name>
        <dbReference type="ChEBI" id="CHEBI:29108"/>
        <label>4</label>
    </ligand>
</feature>
<dbReference type="Pfam" id="PF00045">
    <property type="entry name" value="Hemopexin"/>
    <property type="match status" value="4"/>
</dbReference>
<comment type="cofactor">
    <cofactor evidence="12">
        <name>Ca(2+)</name>
        <dbReference type="ChEBI" id="CHEBI:29108"/>
    </cofactor>
    <text evidence="12">Can bind about 5 Ca(2+) ions per subunit.</text>
</comment>
<feature type="binding site" evidence="12">
    <location>
        <position position="205"/>
    </location>
    <ligand>
        <name>Ca(2+)</name>
        <dbReference type="ChEBI" id="CHEBI:29108"/>
        <label>2</label>
    </ligand>
</feature>
<feature type="binding site" evidence="12">
    <location>
        <position position="244"/>
    </location>
    <ligand>
        <name>Zn(2+)</name>
        <dbReference type="ChEBI" id="CHEBI:29105"/>
        <label>1</label>
    </ligand>
</feature>
<dbReference type="Pfam" id="PF00413">
    <property type="entry name" value="Peptidase_M10"/>
    <property type="match status" value="1"/>
</dbReference>
<evidence type="ECO:0000256" key="7">
    <source>
        <dbReference type="ARBA" id="ARBA00022837"/>
    </source>
</evidence>
<feature type="binding site" evidence="11">
    <location>
        <position position="278"/>
    </location>
    <ligand>
        <name>Zn(2+)</name>
        <dbReference type="ChEBI" id="CHEBI:29105"/>
        <label>2</label>
        <note>catalytic</note>
    </ligand>
</feature>
<feature type="binding site" evidence="11">
    <location>
        <position position="268"/>
    </location>
    <ligand>
        <name>Zn(2+)</name>
        <dbReference type="ChEBI" id="CHEBI:29105"/>
        <label>2</label>
        <note>catalytic</note>
    </ligand>
</feature>
<dbReference type="GO" id="GO:0005615">
    <property type="term" value="C:extracellular space"/>
    <property type="evidence" value="ECO:0007669"/>
    <property type="project" value="TreeGrafter"/>
</dbReference>
<evidence type="ECO:0000256" key="3">
    <source>
        <dbReference type="ARBA" id="ARBA00022723"/>
    </source>
</evidence>
<feature type="binding site" evidence="12">
    <location>
        <position position="247"/>
    </location>
    <ligand>
        <name>Ca(2+)</name>
        <dbReference type="ChEBI" id="CHEBI:29108"/>
        <label>1</label>
    </ligand>
</feature>
<dbReference type="InterPro" id="IPR036365">
    <property type="entry name" value="PGBD-like_sf"/>
</dbReference>
<feature type="binding site" evidence="12">
    <location>
        <position position="286"/>
    </location>
    <ligand>
        <name>Zn(2+)</name>
        <dbReference type="ChEBI" id="CHEBI:29105"/>
        <label>2</label>
        <note>catalytic</note>
    </ligand>
</feature>
<feature type="binding site" evidence="12">
    <location>
        <position position="217"/>
    </location>
    <ligand>
        <name>Zn(2+)</name>
        <dbReference type="ChEBI" id="CHEBI:29105"/>
        <label>1</label>
    </ligand>
</feature>
<evidence type="ECO:0000313" key="18">
    <source>
        <dbReference type="EMBL" id="KAK6329218.1"/>
    </source>
</evidence>
<dbReference type="InterPro" id="IPR001818">
    <property type="entry name" value="Pept_M10_metallopeptidase"/>
</dbReference>
<keyword evidence="8" id="KW-0482">Metalloprotease</keyword>
<feature type="repeat" description="Hemopexin" evidence="14">
    <location>
        <begin position="459"/>
        <end position="510"/>
    </location>
</feature>
<name>A0AAN8MFK1_9TELE</name>
<evidence type="ECO:0000256" key="8">
    <source>
        <dbReference type="ARBA" id="ARBA00023049"/>
    </source>
</evidence>
<keyword evidence="16" id="KW-0472">Membrane</keyword>
<dbReference type="CDD" id="cd04278">
    <property type="entry name" value="ZnMc_MMP"/>
    <property type="match status" value="1"/>
</dbReference>
<evidence type="ECO:0000256" key="9">
    <source>
        <dbReference type="ARBA" id="ARBA00023145"/>
    </source>
</evidence>
<feature type="binding site" evidence="12">
    <location>
        <position position="249"/>
    </location>
    <ligand>
        <name>Ca(2+)</name>
        <dbReference type="ChEBI" id="CHEBI:29108"/>
        <label>1</label>
    </ligand>
</feature>
<evidence type="ECO:0000259" key="17">
    <source>
        <dbReference type="SMART" id="SM00235"/>
    </source>
</evidence>
<evidence type="ECO:0000256" key="14">
    <source>
        <dbReference type="PROSITE-ProRule" id="PRU01011"/>
    </source>
</evidence>
<evidence type="ECO:0000256" key="5">
    <source>
        <dbReference type="ARBA" id="ARBA00022801"/>
    </source>
</evidence>
<dbReference type="AlphaFoldDB" id="A0AAN8MFK1"/>
<feature type="binding site" evidence="12">
    <location>
        <position position="242"/>
    </location>
    <ligand>
        <name>Ca(2+)</name>
        <dbReference type="ChEBI" id="CHEBI:29108"/>
        <label>2</label>
    </ligand>
</feature>
<feature type="transmembrane region" description="Helical" evidence="16">
    <location>
        <begin position="21"/>
        <end position="40"/>
    </location>
</feature>
<dbReference type="CDD" id="cd00094">
    <property type="entry name" value="HX"/>
    <property type="match status" value="1"/>
</dbReference>
<feature type="binding site" evidence="12">
    <location>
        <position position="411"/>
    </location>
    <ligand>
        <name>Ca(2+)</name>
        <dbReference type="ChEBI" id="CHEBI:29108"/>
        <label>4</label>
    </ligand>
</feature>
<reference evidence="18 19" key="1">
    <citation type="submission" date="2021-04" db="EMBL/GenBank/DDBJ databases">
        <authorList>
            <person name="De Guttry C."/>
            <person name="Zahm M."/>
            <person name="Klopp C."/>
            <person name="Cabau C."/>
            <person name="Louis A."/>
            <person name="Berthelot C."/>
            <person name="Parey E."/>
            <person name="Roest Crollius H."/>
            <person name="Montfort J."/>
            <person name="Robinson-Rechavi M."/>
            <person name="Bucao C."/>
            <person name="Bouchez O."/>
            <person name="Gislard M."/>
            <person name="Lluch J."/>
            <person name="Milhes M."/>
            <person name="Lampietro C."/>
            <person name="Lopez Roques C."/>
            <person name="Donnadieu C."/>
            <person name="Braasch I."/>
            <person name="Desvignes T."/>
            <person name="Postlethwait J."/>
            <person name="Bobe J."/>
            <person name="Wedekind C."/>
            <person name="Guiguen Y."/>
        </authorList>
    </citation>
    <scope>NUCLEOTIDE SEQUENCE [LARGE SCALE GENOMIC DNA]</scope>
    <source>
        <strain evidence="18">Cs_M1</strain>
        <tissue evidence="18">Blood</tissue>
    </source>
</reference>
<feature type="binding site" evidence="12">
    <location>
        <position position="215"/>
    </location>
    <ligand>
        <name>Zn(2+)</name>
        <dbReference type="ChEBI" id="CHEBI:29105"/>
        <label>1</label>
    </ligand>
</feature>
<evidence type="ECO:0000256" key="16">
    <source>
        <dbReference type="SAM" id="Phobius"/>
    </source>
</evidence>
<evidence type="ECO:0000256" key="10">
    <source>
        <dbReference type="PIRSR" id="PIRSR001191-1"/>
    </source>
</evidence>
<accession>A0AAN8MFK1</accession>
<dbReference type="InterPro" id="IPR036375">
    <property type="entry name" value="Hemopexin-like_dom_sf"/>
</dbReference>
<keyword evidence="4" id="KW-0677">Repeat</keyword>
<feature type="binding site" evidence="12">
    <location>
        <position position="223"/>
    </location>
    <ligand>
        <name>Ca(2+)</name>
        <dbReference type="ChEBI" id="CHEBI:29108"/>
        <label>3</label>
    </ligand>
</feature>
<feature type="binding site" evidence="11">
    <location>
        <position position="272"/>
    </location>
    <ligand>
        <name>Zn(2+)</name>
        <dbReference type="ChEBI" id="CHEBI:29105"/>
        <label>2</label>
        <note>catalytic</note>
    </ligand>
</feature>
<keyword evidence="16" id="KW-1133">Transmembrane helix</keyword>
<dbReference type="Pfam" id="PF01471">
    <property type="entry name" value="PG_binding_1"/>
    <property type="match status" value="1"/>
</dbReference>
<keyword evidence="7 12" id="KW-0106">Calcium</keyword>
<comment type="similarity">
    <text evidence="1">Belongs to the peptidase M10A family.</text>
</comment>
<feature type="binding site" evidence="12">
    <location>
        <position position="246"/>
    </location>
    <ligand>
        <name>Ca(2+)</name>
        <dbReference type="ChEBI" id="CHEBI:29108"/>
        <label>3</label>
    </ligand>
</feature>
<dbReference type="InterPro" id="IPR033739">
    <property type="entry name" value="M10A_MMP"/>
</dbReference>
<protein>
    <recommendedName>
        <fullName evidence="17">Peptidase metallopeptidase domain-containing protein</fullName>
    </recommendedName>
</protein>
<dbReference type="PANTHER" id="PTHR10201:SF287">
    <property type="entry name" value="MATRIX METALLOPEPTIDASE 25B-RELATED"/>
    <property type="match status" value="1"/>
</dbReference>
<keyword evidence="3 11" id="KW-0479">Metal-binding</keyword>
<dbReference type="EMBL" id="JAGTTL010000001">
    <property type="protein sequence ID" value="KAK6329218.1"/>
    <property type="molecule type" value="Genomic_DNA"/>
</dbReference>
<dbReference type="InterPro" id="IPR000585">
    <property type="entry name" value="Hemopexin-like_dom"/>
</dbReference>
<comment type="cofactor">
    <cofactor evidence="12">
        <name>Zn(2+)</name>
        <dbReference type="ChEBI" id="CHEBI:29105"/>
    </cofactor>
    <text evidence="12">Binds 2 Zn(2+) ions per subunit.</text>
</comment>
<dbReference type="GO" id="GO:0030198">
    <property type="term" value="P:extracellular matrix organization"/>
    <property type="evidence" value="ECO:0007669"/>
    <property type="project" value="TreeGrafter"/>
</dbReference>
<dbReference type="InterPro" id="IPR006026">
    <property type="entry name" value="Peptidase_Metallo"/>
</dbReference>
<dbReference type="Proteomes" id="UP001356427">
    <property type="component" value="Unassembled WGS sequence"/>
</dbReference>
<feature type="repeat" description="Hemopexin" evidence="14">
    <location>
        <begin position="511"/>
        <end position="558"/>
    </location>
</feature>
<organism evidence="18 19">
    <name type="scientific">Coregonus suidteri</name>
    <dbReference type="NCBI Taxonomy" id="861788"/>
    <lineage>
        <taxon>Eukaryota</taxon>
        <taxon>Metazoa</taxon>
        <taxon>Chordata</taxon>
        <taxon>Craniata</taxon>
        <taxon>Vertebrata</taxon>
        <taxon>Euteleostomi</taxon>
        <taxon>Actinopterygii</taxon>
        <taxon>Neopterygii</taxon>
        <taxon>Teleostei</taxon>
        <taxon>Protacanthopterygii</taxon>
        <taxon>Salmoniformes</taxon>
        <taxon>Salmonidae</taxon>
        <taxon>Coregoninae</taxon>
        <taxon>Coregonus</taxon>
    </lineage>
</organism>
<dbReference type="Gene3D" id="2.110.10.10">
    <property type="entry name" value="Hemopexin-like domain"/>
    <property type="match status" value="1"/>
</dbReference>
<dbReference type="SMART" id="SM00120">
    <property type="entry name" value="HX"/>
    <property type="match status" value="4"/>
</dbReference>
<feature type="binding site" evidence="12">
    <location>
        <position position="465"/>
    </location>
    <ligand>
        <name>Ca(2+)</name>
        <dbReference type="ChEBI" id="CHEBI:29108"/>
        <label>5</label>
    </ligand>
</feature>
<evidence type="ECO:0000313" key="19">
    <source>
        <dbReference type="Proteomes" id="UP001356427"/>
    </source>
</evidence>
<feature type="binding site" evidence="12">
    <location>
        <position position="222"/>
    </location>
    <ligand>
        <name>Ca(2+)</name>
        <dbReference type="ChEBI" id="CHEBI:29108"/>
        <label>3</label>
    </ligand>
</feature>
<evidence type="ECO:0000256" key="13">
    <source>
        <dbReference type="PIRSR" id="PIRSR621190-4"/>
    </source>
</evidence>
<evidence type="ECO:0000256" key="2">
    <source>
        <dbReference type="ARBA" id="ARBA00022670"/>
    </source>
</evidence>
<dbReference type="GO" id="GO:0004222">
    <property type="term" value="F:metalloendopeptidase activity"/>
    <property type="evidence" value="ECO:0007669"/>
    <property type="project" value="InterPro"/>
</dbReference>
<keyword evidence="19" id="KW-1185">Reference proteome</keyword>
<dbReference type="InterPro" id="IPR002477">
    <property type="entry name" value="Peptidoglycan-bd-like"/>
</dbReference>
<dbReference type="SUPFAM" id="SSF55486">
    <property type="entry name" value="Metalloproteases ('zincins'), catalytic domain"/>
    <property type="match status" value="1"/>
</dbReference>
<gene>
    <name evidence="18" type="ORF">J4Q44_G00011960</name>
</gene>
<dbReference type="InterPro" id="IPR024079">
    <property type="entry name" value="MetalloPept_cat_dom_sf"/>
</dbReference>